<accession>A0A2H0UHE8</accession>
<reference evidence="3" key="1">
    <citation type="submission" date="2017-09" db="EMBL/GenBank/DDBJ databases">
        <title>Depth-based differentiation of microbial function through sediment-hosted aquifers and enrichment of novel symbionts in the deep terrestrial subsurface.</title>
        <authorList>
            <person name="Probst A.J."/>
            <person name="Ladd B."/>
            <person name="Jarett J.K."/>
            <person name="Geller-Mcgrath D.E."/>
            <person name="Sieber C.M.K."/>
            <person name="Emerson J.B."/>
            <person name="Anantharaman K."/>
            <person name="Thomas B.C."/>
            <person name="Malmstrom R."/>
            <person name="Stieglmeier M."/>
            <person name="Klingl A."/>
            <person name="Woyke T."/>
            <person name="Ryan C.M."/>
            <person name="Banfield J.F."/>
        </authorList>
    </citation>
    <scope>NUCLEOTIDE SEQUENCE [LARGE SCALE GENOMIC DNA]</scope>
</reference>
<name>A0A2H0UHE8_9BACT</name>
<dbReference type="EMBL" id="PFBG01000025">
    <property type="protein sequence ID" value="PIR85827.1"/>
    <property type="molecule type" value="Genomic_DNA"/>
</dbReference>
<comment type="caution">
    <text evidence="2">The sequence shown here is derived from an EMBL/GenBank/DDBJ whole genome shotgun (WGS) entry which is preliminary data.</text>
</comment>
<gene>
    <name evidence="2" type="ORF">COU14_02395</name>
</gene>
<protein>
    <submittedName>
        <fullName evidence="2">Uncharacterized protein</fullName>
    </submittedName>
</protein>
<sequence length="186" mass="20944">MKNSSLELKVQALNELQKRVEKLQIKSKSKKVDIGDDFISIEVEKSQATFKRIKVPGERDIGHGEFFLLLNITALKEDVYIPLSIASGKKTTGFMYHIEGTAEGDIYTTTLTGRGKGITKITLGTLLYAKIPAGKTAEFRMLIEVRGSTSKEFKVVINRVNYKLDPTDARYKRLDVEIDSKLLKFL</sequence>
<dbReference type="Proteomes" id="UP000229612">
    <property type="component" value="Unassembled WGS sequence"/>
</dbReference>
<dbReference type="AlphaFoldDB" id="A0A2H0UHE8"/>
<keyword evidence="1" id="KW-0175">Coiled coil</keyword>
<organism evidence="2 3">
    <name type="scientific">Candidatus Kaiserbacteria bacterium CG10_big_fil_rev_8_21_14_0_10_44_10</name>
    <dbReference type="NCBI Taxonomy" id="1974606"/>
    <lineage>
        <taxon>Bacteria</taxon>
        <taxon>Candidatus Kaiseribacteriota</taxon>
    </lineage>
</organism>
<evidence type="ECO:0000256" key="1">
    <source>
        <dbReference type="SAM" id="Coils"/>
    </source>
</evidence>
<proteinExistence type="predicted"/>
<evidence type="ECO:0000313" key="3">
    <source>
        <dbReference type="Proteomes" id="UP000229612"/>
    </source>
</evidence>
<evidence type="ECO:0000313" key="2">
    <source>
        <dbReference type="EMBL" id="PIR85827.1"/>
    </source>
</evidence>
<feature type="coiled-coil region" evidence="1">
    <location>
        <begin position="3"/>
        <end position="33"/>
    </location>
</feature>